<keyword evidence="2" id="KW-0575">Peroxidase</keyword>
<dbReference type="InterPro" id="IPR003779">
    <property type="entry name" value="CMD-like"/>
</dbReference>
<protein>
    <submittedName>
        <fullName evidence="2">Putative peroxidase-related enzyme</fullName>
    </submittedName>
</protein>
<name>A0A554W410_9BURK</name>
<feature type="domain" description="Carboxymuconolactone decarboxylase-like" evidence="1">
    <location>
        <begin position="60"/>
        <end position="96"/>
    </location>
</feature>
<comment type="caution">
    <text evidence="2">The sequence shown here is derived from an EMBL/GenBank/DDBJ whole genome shotgun (WGS) entry which is preliminary data.</text>
</comment>
<dbReference type="NCBIfam" id="TIGR00778">
    <property type="entry name" value="ahpD_dom"/>
    <property type="match status" value="1"/>
</dbReference>
<dbReference type="RefSeq" id="WP_143891425.1">
    <property type="nucleotide sequence ID" value="NZ_VJNB01000016.1"/>
</dbReference>
<evidence type="ECO:0000313" key="3">
    <source>
        <dbReference type="Proteomes" id="UP000315736"/>
    </source>
</evidence>
<dbReference type="InterPro" id="IPR010195">
    <property type="entry name" value="Uncharacterised_peroxidase-rel"/>
</dbReference>
<reference evidence="2 3" key="1">
    <citation type="submission" date="2019-07" db="EMBL/GenBank/DDBJ databases">
        <title>Tepidimonas alkaliphilus YIM 72238 draft genome.</title>
        <authorList>
            <person name="Da Costa M.S."/>
            <person name="Froufe H.J.C."/>
            <person name="Egas C."/>
            <person name="Albuquerque L."/>
        </authorList>
    </citation>
    <scope>NUCLEOTIDE SEQUENCE [LARGE SCALE GENOMIC DNA]</scope>
    <source>
        <strain evidence="2 3">YIM 72238</strain>
    </source>
</reference>
<organism evidence="2 3">
    <name type="scientific">Tepidimonas alkaliphilus</name>
    <dbReference type="NCBI Taxonomy" id="2588942"/>
    <lineage>
        <taxon>Bacteria</taxon>
        <taxon>Pseudomonadati</taxon>
        <taxon>Pseudomonadota</taxon>
        <taxon>Betaproteobacteria</taxon>
        <taxon>Burkholderiales</taxon>
        <taxon>Tepidimonas</taxon>
    </lineage>
</organism>
<dbReference type="SUPFAM" id="SSF69118">
    <property type="entry name" value="AhpD-like"/>
    <property type="match status" value="1"/>
</dbReference>
<proteinExistence type="predicted"/>
<sequence length="196" mass="22091">MPRYPLPELKDLPDDIRARILEVQEKAGFVPNVFLMFARRPAEWRAFFAYHDALMMPETVGRSSNLTKGEREMIVVATSAANQCLYCVVAHGAILRIYEKKPLVADQVAVNYRKADITPRQRAILDFAMKVCQRSHEVEEGDFAALHAHGLNDEDIWDIAAITAFFGLSNRMASFSGMEPNPEFYLMGRLPKTAAA</sequence>
<dbReference type="PANTHER" id="PTHR35446">
    <property type="entry name" value="SI:CH211-175M2.5"/>
    <property type="match status" value="1"/>
</dbReference>
<evidence type="ECO:0000259" key="1">
    <source>
        <dbReference type="Pfam" id="PF02627"/>
    </source>
</evidence>
<dbReference type="PANTHER" id="PTHR35446:SF2">
    <property type="entry name" value="CARBOXYMUCONOLACTONE DECARBOXYLASE-LIKE DOMAIN-CONTAINING PROTEIN"/>
    <property type="match status" value="1"/>
</dbReference>
<dbReference type="Gene3D" id="1.20.1290.10">
    <property type="entry name" value="AhpD-like"/>
    <property type="match status" value="1"/>
</dbReference>
<dbReference type="Pfam" id="PF02627">
    <property type="entry name" value="CMD"/>
    <property type="match status" value="1"/>
</dbReference>
<dbReference type="InterPro" id="IPR029032">
    <property type="entry name" value="AhpD-like"/>
</dbReference>
<keyword evidence="3" id="KW-1185">Reference proteome</keyword>
<dbReference type="Gene3D" id="1.20.5.810">
    <property type="entry name" value="AhpD-like"/>
    <property type="match status" value="1"/>
</dbReference>
<dbReference type="InterPro" id="IPR004675">
    <property type="entry name" value="AhpD_core"/>
</dbReference>
<gene>
    <name evidence="2" type="ORF">Talka_02235</name>
</gene>
<accession>A0A554W410</accession>
<keyword evidence="2" id="KW-0560">Oxidoreductase</keyword>
<dbReference type="OrthoDB" id="9808310at2"/>
<dbReference type="NCBIfam" id="TIGR01926">
    <property type="entry name" value="peroxid_rel"/>
    <property type="match status" value="1"/>
</dbReference>
<dbReference type="EMBL" id="VJNB01000016">
    <property type="protein sequence ID" value="TSE18303.1"/>
    <property type="molecule type" value="Genomic_DNA"/>
</dbReference>
<evidence type="ECO:0000313" key="2">
    <source>
        <dbReference type="EMBL" id="TSE18303.1"/>
    </source>
</evidence>
<dbReference type="GO" id="GO:0051920">
    <property type="term" value="F:peroxiredoxin activity"/>
    <property type="evidence" value="ECO:0007669"/>
    <property type="project" value="InterPro"/>
</dbReference>
<dbReference type="AlphaFoldDB" id="A0A554W410"/>
<dbReference type="Proteomes" id="UP000315736">
    <property type="component" value="Unassembled WGS sequence"/>
</dbReference>